<evidence type="ECO:0000313" key="9">
    <source>
        <dbReference type="WBParaSite" id="PgR011_g036_t02"/>
    </source>
</evidence>
<keyword evidence="2" id="KW-0813">Transport</keyword>
<organism evidence="8 9">
    <name type="scientific">Parascaris univalens</name>
    <name type="common">Nematode worm</name>
    <dbReference type="NCBI Taxonomy" id="6257"/>
    <lineage>
        <taxon>Eukaryota</taxon>
        <taxon>Metazoa</taxon>
        <taxon>Ecdysozoa</taxon>
        <taxon>Nematoda</taxon>
        <taxon>Chromadorea</taxon>
        <taxon>Rhabditida</taxon>
        <taxon>Spirurina</taxon>
        <taxon>Ascaridomorpha</taxon>
        <taxon>Ascaridoidea</taxon>
        <taxon>Ascarididae</taxon>
        <taxon>Parascaris</taxon>
    </lineage>
</organism>
<keyword evidence="8" id="KW-1185">Reference proteome</keyword>
<evidence type="ECO:0000256" key="7">
    <source>
        <dbReference type="SAM" id="Phobius"/>
    </source>
</evidence>
<dbReference type="WBParaSite" id="PgR011_g036_t02">
    <property type="protein sequence ID" value="PgR011_g036_t02"/>
    <property type="gene ID" value="PgR011_g036"/>
</dbReference>
<comment type="subcellular location">
    <subcellularLocation>
        <location evidence="1">Membrane</location>
        <topology evidence="1">Multi-pass membrane protein</topology>
    </subcellularLocation>
</comment>
<reference evidence="9" key="1">
    <citation type="submission" date="2022-11" db="UniProtKB">
        <authorList>
            <consortium name="WormBaseParasite"/>
        </authorList>
    </citation>
    <scope>IDENTIFICATION</scope>
</reference>
<evidence type="ECO:0000256" key="5">
    <source>
        <dbReference type="ARBA" id="ARBA00023136"/>
    </source>
</evidence>
<keyword evidence="2" id="KW-0762">Sugar transport</keyword>
<keyword evidence="5 7" id="KW-0472">Membrane</keyword>
<proteinExistence type="predicted"/>
<evidence type="ECO:0000256" key="2">
    <source>
        <dbReference type="ARBA" id="ARBA00022597"/>
    </source>
</evidence>
<keyword evidence="4 7" id="KW-1133">Transmembrane helix</keyword>
<feature type="region of interest" description="Disordered" evidence="6">
    <location>
        <begin position="1"/>
        <end position="23"/>
    </location>
</feature>
<evidence type="ECO:0000313" key="8">
    <source>
        <dbReference type="Proteomes" id="UP000887569"/>
    </source>
</evidence>
<protein>
    <submittedName>
        <fullName evidence="9">UDP-N-acetylglucosamine transporter</fullName>
    </submittedName>
</protein>
<dbReference type="Pfam" id="PF04142">
    <property type="entry name" value="Nuc_sug_transp"/>
    <property type="match status" value="1"/>
</dbReference>
<dbReference type="GO" id="GO:0015165">
    <property type="term" value="F:pyrimidine nucleotide-sugar transmembrane transporter activity"/>
    <property type="evidence" value="ECO:0007669"/>
    <property type="project" value="InterPro"/>
</dbReference>
<feature type="transmembrane region" description="Helical" evidence="7">
    <location>
        <begin position="69"/>
        <end position="88"/>
    </location>
</feature>
<evidence type="ECO:0000256" key="1">
    <source>
        <dbReference type="ARBA" id="ARBA00004141"/>
    </source>
</evidence>
<feature type="transmembrane region" description="Helical" evidence="7">
    <location>
        <begin position="39"/>
        <end position="57"/>
    </location>
</feature>
<evidence type="ECO:0000256" key="6">
    <source>
        <dbReference type="SAM" id="MobiDB-lite"/>
    </source>
</evidence>
<dbReference type="AlphaFoldDB" id="A0A915AQP3"/>
<name>A0A915AQP3_PARUN</name>
<evidence type="ECO:0000256" key="4">
    <source>
        <dbReference type="ARBA" id="ARBA00022989"/>
    </source>
</evidence>
<accession>A0A915AQP3</accession>
<sequence length="89" mass="9536">MHSHSSDVSLETSNEKSALSQSAASKMSSKVISTKNLKWVSLLVLIAQTTALVLILRYSRTQKTDGPRYLSSTAVVTAEVIGISLASIQ</sequence>
<evidence type="ECO:0000256" key="3">
    <source>
        <dbReference type="ARBA" id="ARBA00022692"/>
    </source>
</evidence>
<dbReference type="GO" id="GO:0000139">
    <property type="term" value="C:Golgi membrane"/>
    <property type="evidence" value="ECO:0007669"/>
    <property type="project" value="InterPro"/>
</dbReference>
<dbReference type="InterPro" id="IPR007271">
    <property type="entry name" value="Nuc_sug_transpt"/>
</dbReference>
<keyword evidence="3 7" id="KW-0812">Transmembrane</keyword>
<dbReference type="Proteomes" id="UP000887569">
    <property type="component" value="Unplaced"/>
</dbReference>